<organism evidence="1 2">
    <name type="scientific">Metasolibacillus meyeri</name>
    <dbReference type="NCBI Taxonomy" id="1071052"/>
    <lineage>
        <taxon>Bacteria</taxon>
        <taxon>Bacillati</taxon>
        <taxon>Bacillota</taxon>
        <taxon>Bacilli</taxon>
        <taxon>Bacillales</taxon>
        <taxon>Caryophanaceae</taxon>
        <taxon>Metasolibacillus</taxon>
    </lineage>
</organism>
<dbReference type="Proteomes" id="UP001344888">
    <property type="component" value="Unassembled WGS sequence"/>
</dbReference>
<name>A0AAW9NSL3_9BACL</name>
<evidence type="ECO:0000313" key="1">
    <source>
        <dbReference type="EMBL" id="MEC1177415.1"/>
    </source>
</evidence>
<comment type="caution">
    <text evidence="1">The sequence shown here is derived from an EMBL/GenBank/DDBJ whole genome shotgun (WGS) entry which is preliminary data.</text>
</comment>
<protein>
    <submittedName>
        <fullName evidence="1">Uncharacterized protein</fullName>
    </submittedName>
</protein>
<gene>
    <name evidence="1" type="ORF">P9B03_02870</name>
</gene>
<sequence length="149" mass="17583">MNNVQQKPIYFRPDISEKVSLIVAENNLACEEEAIEFLVESYFERRLDEPQTLLGDLDGILQQRLLEAVIHDLKHLRMTVNAINSDTKMLLEFWNHYFIMSDEELLQSTDKLVSAPFQKAERLVRERMAHNRQKKLEDAIKRMTDDSYL</sequence>
<dbReference type="EMBL" id="JARSFG010000003">
    <property type="protein sequence ID" value="MEC1177415.1"/>
    <property type="molecule type" value="Genomic_DNA"/>
</dbReference>
<proteinExistence type="predicted"/>
<dbReference type="AlphaFoldDB" id="A0AAW9NSL3"/>
<dbReference type="RefSeq" id="WP_326121748.1">
    <property type="nucleotide sequence ID" value="NZ_JARSFG010000003.1"/>
</dbReference>
<reference evidence="1 2" key="1">
    <citation type="submission" date="2023-03" db="EMBL/GenBank/DDBJ databases">
        <title>Bacillus Genome Sequencing.</title>
        <authorList>
            <person name="Dunlap C."/>
        </authorList>
    </citation>
    <scope>NUCLEOTIDE SEQUENCE [LARGE SCALE GENOMIC DNA]</scope>
    <source>
        <strain evidence="1 2">B-59205</strain>
    </source>
</reference>
<keyword evidence="2" id="KW-1185">Reference proteome</keyword>
<accession>A0AAW9NSL3</accession>
<evidence type="ECO:0000313" key="2">
    <source>
        <dbReference type="Proteomes" id="UP001344888"/>
    </source>
</evidence>